<dbReference type="RefSeq" id="WP_015931880.1">
    <property type="nucleotide sequence ID" value="NC_011894.1"/>
</dbReference>
<proteinExistence type="predicted"/>
<reference evidence="3 4" key="1">
    <citation type="submission" date="2009-01" db="EMBL/GenBank/DDBJ databases">
        <title>Complete sequence of chromosome of Methylobacterium nodulans ORS 2060.</title>
        <authorList>
            <consortium name="US DOE Joint Genome Institute"/>
            <person name="Lucas S."/>
            <person name="Copeland A."/>
            <person name="Lapidus A."/>
            <person name="Glavina del Rio T."/>
            <person name="Dalin E."/>
            <person name="Tice H."/>
            <person name="Bruce D."/>
            <person name="Goodwin L."/>
            <person name="Pitluck S."/>
            <person name="Sims D."/>
            <person name="Brettin T."/>
            <person name="Detter J.C."/>
            <person name="Han C."/>
            <person name="Larimer F."/>
            <person name="Land M."/>
            <person name="Hauser L."/>
            <person name="Kyrpides N."/>
            <person name="Ivanova N."/>
            <person name="Marx C.J."/>
            <person name="Richardson P."/>
        </authorList>
    </citation>
    <scope>NUCLEOTIDE SEQUENCE [LARGE SCALE GENOMIC DNA]</scope>
    <source>
        <strain evidence="4">LMG 21967 / CNCM I-2342 / ORS 2060</strain>
    </source>
</reference>
<dbReference type="eggNOG" id="ENOG5030Z6X">
    <property type="taxonomic scope" value="Bacteria"/>
</dbReference>
<evidence type="ECO:0000256" key="2">
    <source>
        <dbReference type="SAM" id="SignalP"/>
    </source>
</evidence>
<name>B8IMS9_METNO</name>
<dbReference type="AlphaFoldDB" id="B8IMS9"/>
<dbReference type="EMBL" id="CP001349">
    <property type="protein sequence ID" value="ACL60272.1"/>
    <property type="molecule type" value="Genomic_DNA"/>
</dbReference>
<dbReference type="OrthoDB" id="8446710at2"/>
<feature type="signal peptide" evidence="2">
    <location>
        <begin position="1"/>
        <end position="20"/>
    </location>
</feature>
<evidence type="ECO:0000256" key="1">
    <source>
        <dbReference type="SAM" id="MobiDB-lite"/>
    </source>
</evidence>
<keyword evidence="2" id="KW-0732">Signal</keyword>
<sequence length="136" mass="14772">MTRFLLLGMLCMTAAGAAVARDLPTTRSAPPPTETAATECFAEAIGNNPSALALARNGRWYEAAGVIGFLCRPEVEAMVRAHDQRHGWGTGDRYFRGTYTRHLARALEERMKPALETKTWANAEPRPDAEGAGSKP</sequence>
<organism evidence="3 4">
    <name type="scientific">Methylobacterium nodulans (strain LMG 21967 / CNCM I-2342 / ORS 2060)</name>
    <dbReference type="NCBI Taxonomy" id="460265"/>
    <lineage>
        <taxon>Bacteria</taxon>
        <taxon>Pseudomonadati</taxon>
        <taxon>Pseudomonadota</taxon>
        <taxon>Alphaproteobacteria</taxon>
        <taxon>Hyphomicrobiales</taxon>
        <taxon>Methylobacteriaceae</taxon>
        <taxon>Methylobacterium</taxon>
    </lineage>
</organism>
<gene>
    <name evidence="3" type="ordered locus">Mnod_5428</name>
</gene>
<keyword evidence="4" id="KW-1185">Reference proteome</keyword>
<evidence type="ECO:0000313" key="3">
    <source>
        <dbReference type="EMBL" id="ACL60272.1"/>
    </source>
</evidence>
<accession>B8IMS9</accession>
<evidence type="ECO:0000313" key="4">
    <source>
        <dbReference type="Proteomes" id="UP000008207"/>
    </source>
</evidence>
<feature type="chain" id="PRO_5002874526" evidence="2">
    <location>
        <begin position="21"/>
        <end position="136"/>
    </location>
</feature>
<dbReference type="Proteomes" id="UP000008207">
    <property type="component" value="Chromosome"/>
</dbReference>
<protein>
    <submittedName>
        <fullName evidence="3">Uncharacterized protein</fullName>
    </submittedName>
</protein>
<dbReference type="HOGENOM" id="CLU_146661_0_0_5"/>
<dbReference type="KEGG" id="mno:Mnod_5428"/>
<feature type="region of interest" description="Disordered" evidence="1">
    <location>
        <begin position="115"/>
        <end position="136"/>
    </location>
</feature>